<proteinExistence type="predicted"/>
<evidence type="ECO:0008006" key="4">
    <source>
        <dbReference type="Google" id="ProtNLM"/>
    </source>
</evidence>
<evidence type="ECO:0000256" key="1">
    <source>
        <dbReference type="SAM" id="MobiDB-lite"/>
    </source>
</evidence>
<comment type="caution">
    <text evidence="2">The sequence shown here is derived from an EMBL/GenBank/DDBJ whole genome shotgun (WGS) entry which is preliminary data.</text>
</comment>
<dbReference type="RefSeq" id="WP_389222461.1">
    <property type="nucleotide sequence ID" value="NZ_JBIACJ010000012.1"/>
</dbReference>
<evidence type="ECO:0000313" key="3">
    <source>
        <dbReference type="Proteomes" id="UP001601058"/>
    </source>
</evidence>
<dbReference type="Proteomes" id="UP001601058">
    <property type="component" value="Unassembled WGS sequence"/>
</dbReference>
<organism evidence="2 3">
    <name type="scientific">Cytobacillus mangrovibacter</name>
    <dbReference type="NCBI Taxonomy" id="3299024"/>
    <lineage>
        <taxon>Bacteria</taxon>
        <taxon>Bacillati</taxon>
        <taxon>Bacillota</taxon>
        <taxon>Bacilli</taxon>
        <taxon>Bacillales</taxon>
        <taxon>Bacillaceae</taxon>
        <taxon>Cytobacillus</taxon>
    </lineage>
</organism>
<accession>A0ABW6K250</accession>
<dbReference type="EMBL" id="JBIACJ010000012">
    <property type="protein sequence ID" value="MFE8698248.1"/>
    <property type="molecule type" value="Genomic_DNA"/>
</dbReference>
<name>A0ABW6K250_9BACI</name>
<gene>
    <name evidence="2" type="ORF">ACFYKT_18150</name>
</gene>
<sequence length="74" mass="8937">MNNGNEAGKREWENVRYQQVIHKIGRSKRKSGRKGWTNYIQLQRMVKGREDKREKGWSGERDCPRIFMAEQSRR</sequence>
<evidence type="ECO:0000313" key="2">
    <source>
        <dbReference type="EMBL" id="MFE8698248.1"/>
    </source>
</evidence>
<feature type="compositionally biased region" description="Basic and acidic residues" evidence="1">
    <location>
        <begin position="47"/>
        <end position="64"/>
    </location>
</feature>
<reference evidence="2 3" key="1">
    <citation type="submission" date="2024-08" db="EMBL/GenBank/DDBJ databases">
        <title>Two novel Cytobacillus novel species.</title>
        <authorList>
            <person name="Liu G."/>
        </authorList>
    </citation>
    <scope>NUCLEOTIDE SEQUENCE [LARGE SCALE GENOMIC DNA]</scope>
    <source>
        <strain evidence="2 3">FJAT-53684</strain>
    </source>
</reference>
<keyword evidence="3" id="KW-1185">Reference proteome</keyword>
<protein>
    <recommendedName>
        <fullName evidence="4">Recombinase domain-containing protein</fullName>
    </recommendedName>
</protein>
<feature type="region of interest" description="Disordered" evidence="1">
    <location>
        <begin position="47"/>
        <end position="74"/>
    </location>
</feature>